<feature type="domain" description="FAD/NAD(P)-binding" evidence="6">
    <location>
        <begin position="9"/>
        <end position="338"/>
    </location>
</feature>
<evidence type="ECO:0000313" key="8">
    <source>
        <dbReference type="Proteomes" id="UP000002171"/>
    </source>
</evidence>
<reference evidence="7 8" key="1">
    <citation type="submission" date="2006-02" db="EMBL/GenBank/DDBJ databases">
        <authorList>
            <person name="Pinhassi J."/>
            <person name="Pedros-Alio C."/>
            <person name="Ferriera S."/>
            <person name="Johnson J."/>
            <person name="Kravitz S."/>
            <person name="Halpern A."/>
            <person name="Remington K."/>
            <person name="Beeson K."/>
            <person name="Tran B."/>
            <person name="Rogers Y.-H."/>
            <person name="Friedman R."/>
            <person name="Venter J.C."/>
        </authorList>
    </citation>
    <scope>NUCLEOTIDE SEQUENCE [LARGE SCALE GENOMIC DNA]</scope>
    <source>
        <strain evidence="7 8">MED92</strain>
    </source>
</reference>
<dbReference type="GO" id="GO:0003954">
    <property type="term" value="F:NADH dehydrogenase activity"/>
    <property type="evidence" value="ECO:0007669"/>
    <property type="project" value="InterPro"/>
</dbReference>
<dbReference type="SUPFAM" id="SSF51905">
    <property type="entry name" value="FAD/NAD(P)-binding domain"/>
    <property type="match status" value="2"/>
</dbReference>
<keyword evidence="3" id="KW-0274">FAD</keyword>
<gene>
    <name evidence="7" type="ORF">MED92_09186</name>
</gene>
<dbReference type="PRINTS" id="PR00368">
    <property type="entry name" value="FADPNR"/>
</dbReference>
<organism evidence="7 8">
    <name type="scientific">Neptuniibacter caesariensis</name>
    <dbReference type="NCBI Taxonomy" id="207954"/>
    <lineage>
        <taxon>Bacteria</taxon>
        <taxon>Pseudomonadati</taxon>
        <taxon>Pseudomonadota</taxon>
        <taxon>Gammaproteobacteria</taxon>
        <taxon>Oceanospirillales</taxon>
        <taxon>Oceanospirillaceae</taxon>
        <taxon>Neptuniibacter</taxon>
    </lineage>
</organism>
<accession>A0A7U8GQN0</accession>
<keyword evidence="2" id="KW-0285">Flavoprotein</keyword>
<evidence type="ECO:0000259" key="6">
    <source>
        <dbReference type="Pfam" id="PF07992"/>
    </source>
</evidence>
<dbReference type="PANTHER" id="PTHR43706:SF9">
    <property type="entry name" value="TYPE II NADH:QUINONE OXIDOREDUCTASE"/>
    <property type="match status" value="1"/>
</dbReference>
<evidence type="ECO:0000256" key="4">
    <source>
        <dbReference type="ARBA" id="ARBA00023002"/>
    </source>
</evidence>
<dbReference type="PRINTS" id="PR00411">
    <property type="entry name" value="PNDRDTASEI"/>
</dbReference>
<proteinExistence type="inferred from homology"/>
<dbReference type="InterPro" id="IPR023753">
    <property type="entry name" value="FAD/NAD-binding_dom"/>
</dbReference>
<dbReference type="Gene3D" id="3.50.50.100">
    <property type="match status" value="1"/>
</dbReference>
<protein>
    <submittedName>
        <fullName evidence="7">Respiratory NADH dehydrogenase II</fullName>
    </submittedName>
</protein>
<evidence type="ECO:0000256" key="2">
    <source>
        <dbReference type="ARBA" id="ARBA00022630"/>
    </source>
</evidence>
<evidence type="ECO:0000256" key="5">
    <source>
        <dbReference type="ARBA" id="ARBA00023027"/>
    </source>
</evidence>
<sequence>MSNNNQPHKILVIGGGAGGLELVTQLGRRYKKNTNIQVTLVDQKRSHIWKPLLHEVATGSLDPSTDAVIYHAHAAKHHYEFQLGTFCGLDRASKTVTLAEILDDNDQQILPERTLQFDTLILAIGSVSNDFNTPGVKEHCFFLDTAKQAERFHNALINNFMRVNQQDEGVLNIAIVGAGATGVELSAELYNVTDMLKSYGLPKMTSKQLKVSIIEAGPRILPALPARISSSAKNELSALGVEVCENTLIKQAEADGFITAEGDKISADMMIWAAGVKAPDFLADIYQFELTRTNQILVKPTLQASNDDSIFVIGDCCACAQEDGSWVPPRAQSAHQMASLVKTNIHQQINNKALKHFTYKDHGSLVNLSRYSTVGSLMGNLTRNSMFIEGRIARVVYISLYRMHQIAIHGFFKAMMVYVAEKVGKVVRPKMKLH</sequence>
<dbReference type="InterPro" id="IPR045024">
    <property type="entry name" value="NDH-2"/>
</dbReference>
<dbReference type="EMBL" id="AAOW01000017">
    <property type="protein sequence ID" value="EAR60492.1"/>
    <property type="molecule type" value="Genomic_DNA"/>
</dbReference>
<name>A0A7U8GQN0_NEPCE</name>
<dbReference type="InterPro" id="IPR036188">
    <property type="entry name" value="FAD/NAD-bd_sf"/>
</dbReference>
<keyword evidence="5" id="KW-0520">NAD</keyword>
<comment type="caution">
    <text evidence="7">The sequence shown here is derived from an EMBL/GenBank/DDBJ whole genome shotgun (WGS) entry which is preliminary data.</text>
</comment>
<evidence type="ECO:0000256" key="1">
    <source>
        <dbReference type="ARBA" id="ARBA00005272"/>
    </source>
</evidence>
<comment type="similarity">
    <text evidence="1">Belongs to the NADH dehydrogenase family.</text>
</comment>
<dbReference type="OrthoDB" id="9781621at2"/>
<keyword evidence="4" id="KW-0560">Oxidoreductase</keyword>
<dbReference type="GO" id="GO:0008137">
    <property type="term" value="F:NADH dehydrogenase (ubiquinone) activity"/>
    <property type="evidence" value="ECO:0007669"/>
    <property type="project" value="TreeGrafter"/>
</dbReference>
<dbReference type="AlphaFoldDB" id="A0A7U8GQN0"/>
<dbReference type="Pfam" id="PF07992">
    <property type="entry name" value="Pyr_redox_2"/>
    <property type="match status" value="1"/>
</dbReference>
<evidence type="ECO:0000313" key="7">
    <source>
        <dbReference type="EMBL" id="EAR60492.1"/>
    </source>
</evidence>
<evidence type="ECO:0000256" key="3">
    <source>
        <dbReference type="ARBA" id="ARBA00022827"/>
    </source>
</evidence>
<dbReference type="RefSeq" id="WP_007019505.1">
    <property type="nucleotide sequence ID" value="NZ_CH724125.1"/>
</dbReference>
<dbReference type="PANTHER" id="PTHR43706">
    <property type="entry name" value="NADH DEHYDROGENASE"/>
    <property type="match status" value="1"/>
</dbReference>
<keyword evidence="8" id="KW-1185">Reference proteome</keyword>
<dbReference type="FunFam" id="3.50.50.100:FF:000001">
    <property type="entry name" value="NADH dehydrogenase"/>
    <property type="match status" value="1"/>
</dbReference>
<dbReference type="Proteomes" id="UP000002171">
    <property type="component" value="Unassembled WGS sequence"/>
</dbReference>